<dbReference type="SUPFAM" id="SSF51197">
    <property type="entry name" value="Clavaminate synthase-like"/>
    <property type="match status" value="1"/>
</dbReference>
<evidence type="ECO:0000256" key="4">
    <source>
        <dbReference type="PROSITE-ProRule" id="PRU00322"/>
    </source>
</evidence>
<organism evidence="8 9">
    <name type="scientific">Phytophthora fragariae</name>
    <dbReference type="NCBI Taxonomy" id="53985"/>
    <lineage>
        <taxon>Eukaryota</taxon>
        <taxon>Sar</taxon>
        <taxon>Stramenopiles</taxon>
        <taxon>Oomycota</taxon>
        <taxon>Peronosporomycetes</taxon>
        <taxon>Peronosporales</taxon>
        <taxon>Peronosporaceae</taxon>
        <taxon>Phytophthora</taxon>
    </lineage>
</organism>
<evidence type="ECO:0000256" key="1">
    <source>
        <dbReference type="ARBA" id="ARBA00022723"/>
    </source>
</evidence>
<proteinExistence type="predicted"/>
<feature type="compositionally biased region" description="Basic residues" evidence="5">
    <location>
        <begin position="1261"/>
        <end position="1276"/>
    </location>
</feature>
<feature type="compositionally biased region" description="Basic and acidic residues" evidence="5">
    <location>
        <begin position="562"/>
        <end position="577"/>
    </location>
</feature>
<gene>
    <name evidence="8" type="ORF">PF008_g9173</name>
</gene>
<name>A0A6G0RY10_9STRA</name>
<keyword evidence="6" id="KW-1133">Transmembrane helix</keyword>
<keyword evidence="3" id="KW-0862">Zinc</keyword>
<feature type="region of interest" description="Disordered" evidence="5">
    <location>
        <begin position="1247"/>
        <end position="1276"/>
    </location>
</feature>
<feature type="compositionally biased region" description="Basic and acidic residues" evidence="5">
    <location>
        <begin position="340"/>
        <end position="359"/>
    </location>
</feature>
<evidence type="ECO:0000256" key="6">
    <source>
        <dbReference type="SAM" id="Phobius"/>
    </source>
</evidence>
<dbReference type="Proteomes" id="UP000486351">
    <property type="component" value="Unassembled WGS sequence"/>
</dbReference>
<comment type="caution">
    <text evidence="8">The sequence shown here is derived from an EMBL/GenBank/DDBJ whole genome shotgun (WGS) entry which is preliminary data.</text>
</comment>
<evidence type="ECO:0000259" key="7">
    <source>
        <dbReference type="PROSITE" id="PS50199"/>
    </source>
</evidence>
<sequence length="1384" mass="152531">MESDDSMSVLLPMVSLMLLLVFAGLLWFLRTRNQLRGASQSFLARMLLQEQETITRLDLERGEAHAERWKCSVCDFSNTADRPTCVLCGTKNAKYARQVSDREELPRLKLSIAGRDERLSSASSVTMLARPSLSTQRSSVLSVGTRASLRPLRLSTLNPRQKYARRRKEWVRCLGEDGESAFWTRADVAAATRRLTVVNTTGANQGGHRVSVGFVTHMVRRSSVMGDAGRFTFAEASQLDAAETLSGYKLSARELELLDRVSRLPFPKKYAWFLERMGALLRPWEEGRIKLRVQREHILVESMEQLLGIQPEHIHFPLRIEFVGEAGIDAGPVISRRSASRPEAKSRIPDQDKLPREGGRSLAATAMQYLRKMSAAGMGADSPPPMHFPALPSGEERDYRADDEDEFDEEVDNSFDYIPAVNSTGANVCSEDFAGDEATKADSAEPQEDATHVPKSPLVSEGDEEEKEKDSSPAAVEKVEVEQHIETTVVEEGSHAVAATDEGQVNELMAVTPSPSYVVIDRETSSTLGAAEAEGLADGSSGCGLTSGDGTPRPSNLLDTAEESKVESEVEKLHNESDGMIDEDEEKPAAKFPPTSENDEVVSETPQSGDAAREADDERSDAPEQQQEQEHEQPLGDNAARAPAPLKDQEPLPDPSVEPNKSSTPTLKTKKMANKSTKSRKRKQRDPQSGDKGDADGHLKTVAATAQSTVKKPKKSRASAETGASGNAEPSPLRRSSRIKMGAPTFTYPVKLLPDEAVMNHFRRHSASGASPPATPSMTCKYCGTTVTASRGLGARHLMSCEPFGRHEQTASKLAEVDESEEKPAVPLSPAAAEAPHIKTEAALNHNSAESIVQLMGSEALAKKLKGAFQHSVFAGHGPISRFQELIRDDVTGLRHLRVQDLLDAVDTKLDGPIVQLRVKQPGAQRSTGQDVLEPVSKAKAHNLEKLPLRFPAPRSVAEHFIVPLAVELGLGYAMDGHKAHLVSCPQGGTLLDWRFHRTETVVFQLGGKSLWKLKMGHVEHPLHCFHPDSWLLEATAHVAKAHRVASMDKDALGFLGPPGDDLHVFDVNGSGEQEEYMLKPGSVAYVPAGAWFEVETQGPNSMWLEVQLASMTCQDLVFSALKQLAWGDKQWRMGLQLYPGDRNRTRSVRHHVRACIESLHDASEELEMTDLLPEYLCTEDMPDLASLGLLHNLKRSPTCTSFEVDLTNPRLKLKHEKIFKDASYRVNPVAVLVSADEIPHIRTDEGEEEAAAGDDQPSHHALKRTPKPKPKRKQTLRVITHNCKHTYILDEIFGNEALKSQLHVQFQCSADQSRVVEWLRGRGAEPFKLEEVIRCDSTLHESTSPAQREENARHVLRFLCFVGYITQLKRQVDQSGHGVRIVC</sequence>
<dbReference type="Gene3D" id="2.60.120.650">
    <property type="entry name" value="Cupin"/>
    <property type="match status" value="1"/>
</dbReference>
<dbReference type="SUPFAM" id="SSF56204">
    <property type="entry name" value="Hect, E3 ligase catalytic domain"/>
    <property type="match status" value="1"/>
</dbReference>
<keyword evidence="6" id="KW-0472">Membrane</keyword>
<feature type="transmembrane region" description="Helical" evidence="6">
    <location>
        <begin position="9"/>
        <end position="29"/>
    </location>
</feature>
<accession>A0A6G0RY10</accession>
<feature type="region of interest" description="Disordered" evidence="5">
    <location>
        <begin position="333"/>
        <end position="359"/>
    </location>
</feature>
<dbReference type="PROSITE" id="PS50199">
    <property type="entry name" value="ZF_RANBP2_2"/>
    <property type="match status" value="1"/>
</dbReference>
<dbReference type="GO" id="GO:0008270">
    <property type="term" value="F:zinc ion binding"/>
    <property type="evidence" value="ECO:0007669"/>
    <property type="project" value="UniProtKB-KW"/>
</dbReference>
<dbReference type="InterPro" id="IPR001876">
    <property type="entry name" value="Znf_RanBP2"/>
</dbReference>
<evidence type="ECO:0000256" key="2">
    <source>
        <dbReference type="ARBA" id="ARBA00022771"/>
    </source>
</evidence>
<feature type="region of interest" description="Disordered" evidence="5">
    <location>
        <begin position="376"/>
        <end position="407"/>
    </location>
</feature>
<feature type="compositionally biased region" description="Basic and acidic residues" evidence="5">
    <location>
        <begin position="685"/>
        <end position="699"/>
    </location>
</feature>
<dbReference type="InterPro" id="IPR035983">
    <property type="entry name" value="Hect_E3_ubiquitin_ligase"/>
</dbReference>
<dbReference type="Gene3D" id="4.10.1060.10">
    <property type="entry name" value="Zinc finger, RanBP2-type"/>
    <property type="match status" value="1"/>
</dbReference>
<feature type="domain" description="RanBP2-type" evidence="7">
    <location>
        <begin position="65"/>
        <end position="94"/>
    </location>
</feature>
<feature type="compositionally biased region" description="Basic residues" evidence="5">
    <location>
        <begin position="668"/>
        <end position="684"/>
    </location>
</feature>
<evidence type="ECO:0000313" key="8">
    <source>
        <dbReference type="EMBL" id="KAE9344548.1"/>
    </source>
</evidence>
<keyword evidence="6" id="KW-0812">Transmembrane</keyword>
<dbReference type="EMBL" id="QXFY01000432">
    <property type="protein sequence ID" value="KAE9344548.1"/>
    <property type="molecule type" value="Genomic_DNA"/>
</dbReference>
<dbReference type="Gene3D" id="3.90.1750.10">
    <property type="entry name" value="Hect, E3 ligase catalytic domains"/>
    <property type="match status" value="1"/>
</dbReference>
<dbReference type="PROSITE" id="PS01358">
    <property type="entry name" value="ZF_RANBP2_1"/>
    <property type="match status" value="1"/>
</dbReference>
<evidence type="ECO:0000256" key="3">
    <source>
        <dbReference type="ARBA" id="ARBA00022833"/>
    </source>
</evidence>
<feature type="region of interest" description="Disordered" evidence="5">
    <location>
        <begin position="533"/>
        <end position="740"/>
    </location>
</feature>
<keyword evidence="2 4" id="KW-0863">Zinc-finger</keyword>
<protein>
    <recommendedName>
        <fullName evidence="7">RanBP2-type domain-containing protein</fullName>
    </recommendedName>
</protein>
<feature type="region of interest" description="Disordered" evidence="5">
    <location>
        <begin position="437"/>
        <end position="480"/>
    </location>
</feature>
<keyword evidence="1" id="KW-0479">Metal-binding</keyword>
<feature type="compositionally biased region" description="Basic and acidic residues" evidence="5">
    <location>
        <begin position="611"/>
        <end position="634"/>
    </location>
</feature>
<dbReference type="GO" id="GO:0004842">
    <property type="term" value="F:ubiquitin-protein transferase activity"/>
    <property type="evidence" value="ECO:0007669"/>
    <property type="project" value="InterPro"/>
</dbReference>
<evidence type="ECO:0000256" key="5">
    <source>
        <dbReference type="SAM" id="MobiDB-lite"/>
    </source>
</evidence>
<evidence type="ECO:0000313" key="9">
    <source>
        <dbReference type="Proteomes" id="UP000486351"/>
    </source>
</evidence>
<dbReference type="SMART" id="SM00547">
    <property type="entry name" value="ZnF_RBZ"/>
    <property type="match status" value="1"/>
</dbReference>
<reference evidence="8 9" key="1">
    <citation type="submission" date="2018-09" db="EMBL/GenBank/DDBJ databases">
        <title>Genomic investigation of the strawberry pathogen Phytophthora fragariae indicates pathogenicity is determined by transcriptional variation in three key races.</title>
        <authorList>
            <person name="Adams T.M."/>
            <person name="Armitage A.D."/>
            <person name="Sobczyk M.K."/>
            <person name="Bates H.J."/>
            <person name="Dunwell J.M."/>
            <person name="Nellist C.F."/>
            <person name="Harrison R.J."/>
        </authorList>
    </citation>
    <scope>NUCLEOTIDE SEQUENCE [LARGE SCALE GENOMIC DNA]</scope>
    <source>
        <strain evidence="8 9">NOV-77</strain>
    </source>
</reference>